<dbReference type="Proteomes" id="UP000000311">
    <property type="component" value="Unassembled WGS sequence"/>
</dbReference>
<reference evidence="11 12" key="1">
    <citation type="journal article" date="2010" name="Science">
        <title>Genomic comparison of the ants Camponotus floridanus and Harpegnathos saltator.</title>
        <authorList>
            <person name="Bonasio R."/>
            <person name="Zhang G."/>
            <person name="Ye C."/>
            <person name="Mutti N.S."/>
            <person name="Fang X."/>
            <person name="Qin N."/>
            <person name="Donahue G."/>
            <person name="Yang P."/>
            <person name="Li Q."/>
            <person name="Li C."/>
            <person name="Zhang P."/>
            <person name="Huang Z."/>
            <person name="Berger S.L."/>
            <person name="Reinberg D."/>
            <person name="Wang J."/>
            <person name="Liebig J."/>
        </authorList>
    </citation>
    <scope>NUCLEOTIDE SEQUENCE [LARGE SCALE GENOMIC DNA]</scope>
    <source>
        <strain evidence="12">C129</strain>
    </source>
</reference>
<dbReference type="Pfam" id="PF02949">
    <property type="entry name" value="7tm_6"/>
    <property type="match status" value="2"/>
</dbReference>
<sequence length="464" mass="53502">MLTPMNTTVRVLSCPSYFVKFDEQASPAYEIVFTLPGMLTYSVTCGGAGLAAFFIMHVCGQLSVLIRKLQHFNNITELKDRTVATLLANIVEHQIKVKNFLKQVEEAMQFIWLVEIVGSTILLCLVGYYVIMDWESSDSTAMLTMFVVFISFTISIFTNCYVGQLLTDQFCLSVVIAQSSREQISEEDPFLLSPVYIMFESADLHNAKYEDDIRYTVQVHRLILGLIGVWPIFKKSRLQKRFLKGFVRAMCCLLLSFNLIPWALYMFLILDTFKSRLKMTGALCFYIMVPTMYCTLILREDSIRKCMKHMEKDWQNVKDENDRKIMLDRAKAGRFILICATLFLFASGFTYRLIQPIFRGKIIVNGNVTIRPLVQGHYYIFFDPQRSPAYEIVFSIHLLIGIFIYIIMASVCGVTALFTMHACGQLEMLSTWLENLLNEPQWSQSHVIARRLAAIILHHIRIRR</sequence>
<dbReference type="GO" id="GO:0004984">
    <property type="term" value="F:olfactory receptor activity"/>
    <property type="evidence" value="ECO:0007669"/>
    <property type="project" value="InterPro"/>
</dbReference>
<feature type="transmembrane region" description="Helical" evidence="10">
    <location>
        <begin position="392"/>
        <end position="418"/>
    </location>
</feature>
<feature type="transmembrane region" description="Helical" evidence="10">
    <location>
        <begin position="143"/>
        <end position="162"/>
    </location>
</feature>
<gene>
    <name evidence="11" type="ORF">EAG_04802</name>
</gene>
<evidence type="ECO:0000256" key="7">
    <source>
        <dbReference type="ARBA" id="ARBA00023136"/>
    </source>
</evidence>
<feature type="transmembrane region" description="Helical" evidence="10">
    <location>
        <begin position="245"/>
        <end position="267"/>
    </location>
</feature>
<keyword evidence="5 10" id="KW-0552">Olfaction</keyword>
<dbReference type="GO" id="GO:0005886">
    <property type="term" value="C:plasma membrane"/>
    <property type="evidence" value="ECO:0007669"/>
    <property type="project" value="UniProtKB-SubCell"/>
</dbReference>
<dbReference type="AlphaFoldDB" id="E2AGS8"/>
<evidence type="ECO:0000256" key="3">
    <source>
        <dbReference type="ARBA" id="ARBA00022606"/>
    </source>
</evidence>
<keyword evidence="8 10" id="KW-0675">Receptor</keyword>
<name>E2AGS8_CAMFO</name>
<comment type="subcellular location">
    <subcellularLocation>
        <location evidence="1 10">Cell membrane</location>
        <topology evidence="1 10">Multi-pass membrane protein</topology>
    </subcellularLocation>
</comment>
<keyword evidence="6 10" id="KW-1133">Transmembrane helix</keyword>
<keyword evidence="7 10" id="KW-0472">Membrane</keyword>
<keyword evidence="3 10" id="KW-0716">Sensory transduction</keyword>
<dbReference type="PANTHER" id="PTHR21137:SF35">
    <property type="entry name" value="ODORANT RECEPTOR 19A-RELATED"/>
    <property type="match status" value="1"/>
</dbReference>
<dbReference type="InterPro" id="IPR004117">
    <property type="entry name" value="7tm6_olfct_rcpt"/>
</dbReference>
<feature type="transmembrane region" description="Helical" evidence="10">
    <location>
        <begin position="279"/>
        <end position="298"/>
    </location>
</feature>
<dbReference type="InParanoid" id="E2AGS8"/>
<dbReference type="PANTHER" id="PTHR21137">
    <property type="entry name" value="ODORANT RECEPTOR"/>
    <property type="match status" value="1"/>
</dbReference>
<evidence type="ECO:0000256" key="8">
    <source>
        <dbReference type="ARBA" id="ARBA00023170"/>
    </source>
</evidence>
<feature type="transmembrane region" description="Helical" evidence="10">
    <location>
        <begin position="110"/>
        <end position="131"/>
    </location>
</feature>
<evidence type="ECO:0000313" key="11">
    <source>
        <dbReference type="EMBL" id="EFN67341.1"/>
    </source>
</evidence>
<dbReference type="GO" id="GO:0007165">
    <property type="term" value="P:signal transduction"/>
    <property type="evidence" value="ECO:0007669"/>
    <property type="project" value="UniProtKB-KW"/>
</dbReference>
<comment type="similarity">
    <text evidence="10">Belongs to the insect chemoreceptor superfamily. Heteromeric odorant receptor channel (TC 1.A.69) family.</text>
</comment>
<dbReference type="OrthoDB" id="7540137at2759"/>
<protein>
    <recommendedName>
        <fullName evidence="10">Odorant receptor</fullName>
    </recommendedName>
</protein>
<evidence type="ECO:0000256" key="4">
    <source>
        <dbReference type="ARBA" id="ARBA00022692"/>
    </source>
</evidence>
<dbReference type="EMBL" id="GL439408">
    <property type="protein sequence ID" value="EFN67341.1"/>
    <property type="molecule type" value="Genomic_DNA"/>
</dbReference>
<accession>E2AGS8</accession>
<evidence type="ECO:0000256" key="9">
    <source>
        <dbReference type="ARBA" id="ARBA00023224"/>
    </source>
</evidence>
<evidence type="ECO:0000256" key="5">
    <source>
        <dbReference type="ARBA" id="ARBA00022725"/>
    </source>
</evidence>
<evidence type="ECO:0000256" key="2">
    <source>
        <dbReference type="ARBA" id="ARBA00022475"/>
    </source>
</evidence>
<organism evidence="12">
    <name type="scientific">Camponotus floridanus</name>
    <name type="common">Florida carpenter ant</name>
    <dbReference type="NCBI Taxonomy" id="104421"/>
    <lineage>
        <taxon>Eukaryota</taxon>
        <taxon>Metazoa</taxon>
        <taxon>Ecdysozoa</taxon>
        <taxon>Arthropoda</taxon>
        <taxon>Hexapoda</taxon>
        <taxon>Insecta</taxon>
        <taxon>Pterygota</taxon>
        <taxon>Neoptera</taxon>
        <taxon>Endopterygota</taxon>
        <taxon>Hymenoptera</taxon>
        <taxon>Apocrita</taxon>
        <taxon>Aculeata</taxon>
        <taxon>Formicoidea</taxon>
        <taxon>Formicidae</taxon>
        <taxon>Formicinae</taxon>
        <taxon>Camponotus</taxon>
    </lineage>
</organism>
<proteinExistence type="inferred from homology"/>
<feature type="transmembrane region" description="Helical" evidence="10">
    <location>
        <begin position="38"/>
        <end position="59"/>
    </location>
</feature>
<evidence type="ECO:0000256" key="6">
    <source>
        <dbReference type="ARBA" id="ARBA00022989"/>
    </source>
</evidence>
<keyword evidence="9 10" id="KW-0807">Transducer</keyword>
<dbReference type="OMA" id="YAREANM"/>
<keyword evidence="2" id="KW-1003">Cell membrane</keyword>
<evidence type="ECO:0000313" key="12">
    <source>
        <dbReference type="Proteomes" id="UP000000311"/>
    </source>
</evidence>
<keyword evidence="12" id="KW-1185">Reference proteome</keyword>
<evidence type="ECO:0000256" key="10">
    <source>
        <dbReference type="RuleBase" id="RU351113"/>
    </source>
</evidence>
<evidence type="ECO:0000256" key="1">
    <source>
        <dbReference type="ARBA" id="ARBA00004651"/>
    </source>
</evidence>
<keyword evidence="4 10" id="KW-0812">Transmembrane</keyword>
<feature type="transmembrane region" description="Helical" evidence="10">
    <location>
        <begin position="332"/>
        <end position="354"/>
    </location>
</feature>
<dbReference type="GO" id="GO:0005549">
    <property type="term" value="F:odorant binding"/>
    <property type="evidence" value="ECO:0007669"/>
    <property type="project" value="InterPro"/>
</dbReference>